<comment type="caution">
    <text evidence="6">The sequence shown here is derived from an EMBL/GenBank/DDBJ whole genome shotgun (WGS) entry which is preliminary data.</text>
</comment>
<evidence type="ECO:0000256" key="3">
    <source>
        <dbReference type="ARBA" id="ARBA00022490"/>
    </source>
</evidence>
<gene>
    <name evidence="6" type="ORF">EIL87_16495</name>
</gene>
<keyword evidence="7" id="KW-1185">Reference proteome</keyword>
<evidence type="ECO:0000256" key="5">
    <source>
        <dbReference type="SAM" id="MobiDB-lite"/>
    </source>
</evidence>
<dbReference type="RefSeq" id="WP_125091415.1">
    <property type="nucleotide sequence ID" value="NZ_RSAA01000015.1"/>
</dbReference>
<dbReference type="InterPro" id="IPR025734">
    <property type="entry name" value="EspG"/>
</dbReference>
<dbReference type="Pfam" id="PF14011">
    <property type="entry name" value="ESX-1_EspG"/>
    <property type="match status" value="1"/>
</dbReference>
<protein>
    <submittedName>
        <fullName evidence="6">ESX secretion-associated protein EspG</fullName>
    </submittedName>
</protein>
<dbReference type="OrthoDB" id="5175124at2"/>
<proteinExistence type="inferred from homology"/>
<name>A0A3R8NYF3_9PSEU</name>
<comment type="similarity">
    <text evidence="2">Belongs to the EspG family.</text>
</comment>
<feature type="region of interest" description="Disordered" evidence="5">
    <location>
        <begin position="148"/>
        <end position="186"/>
    </location>
</feature>
<comment type="subcellular location">
    <subcellularLocation>
        <location evidence="1">Cytoplasm</location>
    </subcellularLocation>
</comment>
<evidence type="ECO:0000256" key="4">
    <source>
        <dbReference type="ARBA" id="ARBA00023186"/>
    </source>
</evidence>
<evidence type="ECO:0000313" key="7">
    <source>
        <dbReference type="Proteomes" id="UP000274515"/>
    </source>
</evidence>
<sequence>MSVLGRWQLPPVHLDIVLKYLKIDGLTLPISTRSFGRTADEFSALGKAELPNMEAGGVVVNDEVVPPLVDALRTLATPYLWVDSMWFPEPGSDHCWRAVAVFTEGNRIVLGVQAPSEDPQRGGLLTVEVHQNVPLPGVVLATLPPAKPGTRGPIRVPHSSLQGEQAEDYDPSSMMESASRTRGSSGDQQVELYEKIGKAPHVRLGQIAANMRDQHGRRRRTPVMSWFDNVEPDGRYLERVERGSTGEPLYALLPADARLIGNEINSLINQVRRG</sequence>
<reference evidence="6 7" key="1">
    <citation type="submission" date="2018-11" db="EMBL/GenBank/DDBJ databases">
        <title>Saccharopolyspora rhizosphaerae sp. nov., an actinomycete isolated from rhizosphere soil in Thailand.</title>
        <authorList>
            <person name="Intra B."/>
            <person name="Euanorasetr J."/>
            <person name="Take A."/>
            <person name="Inahashi Y."/>
            <person name="Mori M."/>
            <person name="Panbangred W."/>
            <person name="Matsumoto A."/>
        </authorList>
    </citation>
    <scope>NUCLEOTIDE SEQUENCE [LARGE SCALE GENOMIC DNA]</scope>
    <source>
        <strain evidence="6 7">H219</strain>
    </source>
</reference>
<keyword evidence="3" id="KW-0963">Cytoplasm</keyword>
<evidence type="ECO:0000256" key="2">
    <source>
        <dbReference type="ARBA" id="ARBA00006411"/>
    </source>
</evidence>
<dbReference type="Proteomes" id="UP000274515">
    <property type="component" value="Unassembled WGS sequence"/>
</dbReference>
<dbReference type="EMBL" id="RSAA01000015">
    <property type="protein sequence ID" value="RRO15618.1"/>
    <property type="molecule type" value="Genomic_DNA"/>
</dbReference>
<evidence type="ECO:0000256" key="1">
    <source>
        <dbReference type="ARBA" id="ARBA00004496"/>
    </source>
</evidence>
<feature type="compositionally biased region" description="Polar residues" evidence="5">
    <location>
        <begin position="174"/>
        <end position="186"/>
    </location>
</feature>
<accession>A0A3R8NYF3</accession>
<keyword evidence="4" id="KW-0143">Chaperone</keyword>
<evidence type="ECO:0000313" key="6">
    <source>
        <dbReference type="EMBL" id="RRO15618.1"/>
    </source>
</evidence>
<organism evidence="6 7">
    <name type="scientific">Saccharopolyspora rhizosphaerae</name>
    <dbReference type="NCBI Taxonomy" id="2492662"/>
    <lineage>
        <taxon>Bacteria</taxon>
        <taxon>Bacillati</taxon>
        <taxon>Actinomycetota</taxon>
        <taxon>Actinomycetes</taxon>
        <taxon>Pseudonocardiales</taxon>
        <taxon>Pseudonocardiaceae</taxon>
        <taxon>Saccharopolyspora</taxon>
    </lineage>
</organism>
<dbReference type="AlphaFoldDB" id="A0A3R8NYF3"/>